<reference evidence="8 9" key="1">
    <citation type="submission" date="2015-03" db="EMBL/GenBank/DDBJ databases">
        <title>Genome sequence of Variovorax paradoxus TBEA6.</title>
        <authorList>
            <person name="Poehlein A."/>
            <person name="Schuldes J."/>
            <person name="Wuebbeler J.H."/>
            <person name="Hiessl S."/>
            <person name="Steinbuechel A."/>
            <person name="Daniel R."/>
        </authorList>
    </citation>
    <scope>NUCLEOTIDE SEQUENCE [LARGE SCALE GENOMIC DNA]</scope>
    <source>
        <strain evidence="8 9">TBEA6</strain>
    </source>
</reference>
<dbReference type="GO" id="GO:0018189">
    <property type="term" value="P:pyrroloquinoline quinone biosynthetic process"/>
    <property type="evidence" value="ECO:0007669"/>
    <property type="project" value="UniProtKB-UniRule"/>
</dbReference>
<dbReference type="PANTHER" id="PTHR42663">
    <property type="entry name" value="HYDROLASE C777.06C-RELATED-RELATED"/>
    <property type="match status" value="1"/>
</dbReference>
<dbReference type="HAMAP" id="MF_00653">
    <property type="entry name" value="PQQ_syn_PqqB"/>
    <property type="match status" value="1"/>
</dbReference>
<dbReference type="Proteomes" id="UP000035170">
    <property type="component" value="Unassembled WGS sequence"/>
</dbReference>
<dbReference type="Gene3D" id="3.60.15.10">
    <property type="entry name" value="Ribonuclease Z/Hydroxyacylglutathione hydrolase-like"/>
    <property type="match status" value="1"/>
</dbReference>
<comment type="caution">
    <text evidence="8">The sequence shown here is derived from an EMBL/GenBank/DDBJ whole genome shotgun (WGS) entry which is preliminary data.</text>
</comment>
<evidence type="ECO:0000256" key="3">
    <source>
        <dbReference type="ARBA" id="ARBA00015084"/>
    </source>
</evidence>
<dbReference type="PATRIC" id="fig|34073.19.peg.6387"/>
<gene>
    <name evidence="8" type="primary">pqqB2</name>
    <name evidence="6" type="synonym">pqqB</name>
    <name evidence="8" type="ORF">VPARA_62120</name>
</gene>
<dbReference type="CDD" id="cd16274">
    <property type="entry name" value="PQQB-like_MBL-fold"/>
    <property type="match status" value="1"/>
</dbReference>
<dbReference type="AlphaFoldDB" id="A0A0H2LQY7"/>
<dbReference type="InterPro" id="IPR001279">
    <property type="entry name" value="Metallo-B-lactamas"/>
</dbReference>
<evidence type="ECO:0000256" key="5">
    <source>
        <dbReference type="ARBA" id="ARBA00022905"/>
    </source>
</evidence>
<dbReference type="EMBL" id="JZWI01000047">
    <property type="protein sequence ID" value="KLN52654.1"/>
    <property type="molecule type" value="Genomic_DNA"/>
</dbReference>
<keyword evidence="5 6" id="KW-0884">PQQ biosynthesis</keyword>
<organism evidence="8 9">
    <name type="scientific">Variovorax paradoxus</name>
    <dbReference type="NCBI Taxonomy" id="34073"/>
    <lineage>
        <taxon>Bacteria</taxon>
        <taxon>Pseudomonadati</taxon>
        <taxon>Pseudomonadota</taxon>
        <taxon>Betaproteobacteria</taxon>
        <taxon>Burkholderiales</taxon>
        <taxon>Comamonadaceae</taxon>
        <taxon>Variovorax</taxon>
    </lineage>
</organism>
<dbReference type="NCBIfam" id="TIGR02108">
    <property type="entry name" value="PQQ_syn_pqqB"/>
    <property type="match status" value="1"/>
</dbReference>
<proteinExistence type="inferred from homology"/>
<comment type="function">
    <text evidence="6">May be involved in the transport of PQQ or its precursor to the periplasm.</text>
</comment>
<evidence type="ECO:0000313" key="9">
    <source>
        <dbReference type="Proteomes" id="UP000035170"/>
    </source>
</evidence>
<evidence type="ECO:0000256" key="6">
    <source>
        <dbReference type="HAMAP-Rule" id="MF_00653"/>
    </source>
</evidence>
<dbReference type="UniPathway" id="UPA00539"/>
<feature type="domain" description="Metallo-beta-lactamase" evidence="7">
    <location>
        <begin position="60"/>
        <end position="286"/>
    </location>
</feature>
<comment type="pathway">
    <text evidence="1 6">Cofactor biosynthesis; pyrroloquinoline quinone biosynthesis.</text>
</comment>
<accession>A0A0H2LQY7</accession>
<comment type="similarity">
    <text evidence="2 6">Belongs to the PqqB family.</text>
</comment>
<evidence type="ECO:0000313" key="8">
    <source>
        <dbReference type="EMBL" id="KLN52654.1"/>
    </source>
</evidence>
<name>A0A0H2LQY7_VARPD</name>
<sequence>MAAPRVGRRMRILVLGSSAGGGFPQWNCNCRLCAGQRQGRLDACARTQSSIAVSADGESWVLLNASPDIGQQIRSHAQLHPRHGLRDTPIKAVVLMDAQIDHVAGLLGLREGPCIDLYATPCVFEDLTTSFPVLGVLEHYCGTRWHMLAVAGTQTRVDFSVAGFPSLRFTAVAIPGKAPPYSPHRREQTVGDNIALLIEDLQGGRRLFYAPGLAEVGPPELRWMHDADCLLLDGTFWAEDEMRRAGLGTRTASDMGHLPQTGAGPRAGMVDALLATSARRKVLIHINNSNPILDAASAQRKLLEGHGIEVAYDGMEISL</sequence>
<dbReference type="InterPro" id="IPR011842">
    <property type="entry name" value="PQQ_synth_PqqB"/>
</dbReference>
<keyword evidence="4 6" id="KW-0813">Transport</keyword>
<dbReference type="PANTHER" id="PTHR42663:SF7">
    <property type="entry name" value="COENZYME PQQ SYNTHESIS PROTEIN B"/>
    <property type="match status" value="1"/>
</dbReference>
<evidence type="ECO:0000259" key="7">
    <source>
        <dbReference type="Pfam" id="PF12706"/>
    </source>
</evidence>
<evidence type="ECO:0000256" key="2">
    <source>
        <dbReference type="ARBA" id="ARBA00008481"/>
    </source>
</evidence>
<keyword evidence="9" id="KW-1185">Reference proteome</keyword>
<dbReference type="InterPro" id="IPR036866">
    <property type="entry name" value="RibonucZ/Hydroxyglut_hydro"/>
</dbReference>
<evidence type="ECO:0000256" key="4">
    <source>
        <dbReference type="ARBA" id="ARBA00022448"/>
    </source>
</evidence>
<protein>
    <recommendedName>
        <fullName evidence="3 6">Coenzyme PQQ synthesis protein B</fullName>
    </recommendedName>
    <alternativeName>
        <fullName evidence="6">Pyrroloquinoline quinone biosynthesis protein B</fullName>
    </alternativeName>
</protein>
<dbReference type="SUPFAM" id="SSF56281">
    <property type="entry name" value="Metallo-hydrolase/oxidoreductase"/>
    <property type="match status" value="1"/>
</dbReference>
<evidence type="ECO:0000256" key="1">
    <source>
        <dbReference type="ARBA" id="ARBA00004886"/>
    </source>
</evidence>
<dbReference type="Pfam" id="PF12706">
    <property type="entry name" value="Lactamase_B_2"/>
    <property type="match status" value="1"/>
</dbReference>